<dbReference type="EMBL" id="FOKU01000017">
    <property type="protein sequence ID" value="SFC64924.1"/>
    <property type="molecule type" value="Genomic_DNA"/>
</dbReference>
<keyword evidence="5" id="KW-1185">Reference proteome</keyword>
<dbReference type="STRING" id="1055723.SAMN05216293_4099"/>
<evidence type="ECO:0000313" key="2">
    <source>
        <dbReference type="EMBL" id="SFC64924.1"/>
    </source>
</evidence>
<sequence length="226" mass="25807">MTTDRILLERVEYLLSLADKALKTQFTTEDSFFVHYHVNNEPFNEFATASLSFIVNLYSDKHPYYLRFKEAVNDPTPQCVQAGKGIIGSIKAEIEKGWLITIKGLVSAEIFTDFLETAEYLLEQKYKDAAAVIIGSTLEEHLKQLCRKNSIDVEDLRKGKPVPKKADTINAELSNATVYNKLDQKNITAWLDLRNKAAHGKYKEYTQEQVETMLKGVMEFMTRNAI</sequence>
<dbReference type="OrthoDB" id="1435962at2"/>
<dbReference type="RefSeq" id="WP_072883044.1">
    <property type="nucleotide sequence ID" value="NZ_FOKU01000017.1"/>
</dbReference>
<evidence type="ECO:0000313" key="5">
    <source>
        <dbReference type="Proteomes" id="UP000198940"/>
    </source>
</evidence>
<name>A0A1M7CRN9_9FLAO</name>
<protein>
    <recommendedName>
        <fullName evidence="1">RiboL-PSP-HEPN domain-containing protein</fullName>
    </recommendedName>
</protein>
<evidence type="ECO:0000259" key="1">
    <source>
        <dbReference type="Pfam" id="PF18735"/>
    </source>
</evidence>
<organism evidence="3 4">
    <name type="scientific">Flagellimonas taeanensis</name>
    <dbReference type="NCBI Taxonomy" id="1005926"/>
    <lineage>
        <taxon>Bacteria</taxon>
        <taxon>Pseudomonadati</taxon>
        <taxon>Bacteroidota</taxon>
        <taxon>Flavobacteriia</taxon>
        <taxon>Flavobacteriales</taxon>
        <taxon>Flavobacteriaceae</taxon>
        <taxon>Flagellimonas</taxon>
    </lineage>
</organism>
<reference evidence="3 4" key="1">
    <citation type="submission" date="2016-11" db="EMBL/GenBank/DDBJ databases">
        <authorList>
            <person name="Varghese N."/>
            <person name="Submissions S."/>
        </authorList>
    </citation>
    <scope>NUCLEOTIDE SEQUENCE [LARGE SCALE GENOMIC DNA]</scope>
    <source>
        <strain evidence="3 4">CGMCC 1.12174</strain>
        <strain evidence="2 5">DSM 26351</strain>
    </source>
</reference>
<dbReference type="Proteomes" id="UP000198940">
    <property type="component" value="Unassembled WGS sequence"/>
</dbReference>
<evidence type="ECO:0000313" key="3">
    <source>
        <dbReference type="EMBL" id="SHL69902.1"/>
    </source>
</evidence>
<evidence type="ECO:0000313" key="4">
    <source>
        <dbReference type="Proteomes" id="UP000184031"/>
    </source>
</evidence>
<comment type="caution">
    <text evidence="3">The sequence shown here is derived from an EMBL/GenBank/DDBJ whole genome shotgun (WGS) entry which is preliminary data.</text>
</comment>
<dbReference type="Proteomes" id="UP000184031">
    <property type="component" value="Unassembled WGS sequence"/>
</dbReference>
<dbReference type="AlphaFoldDB" id="A0A1M7CRN9"/>
<feature type="domain" description="RiboL-PSP-HEPN" evidence="1">
    <location>
        <begin position="105"/>
        <end position="222"/>
    </location>
</feature>
<accession>A0A1M7CRN9</accession>
<gene>
    <name evidence="2" type="ORF">SAMN04487891_11716</name>
    <name evidence="3" type="ORF">SAMN05216293_4099</name>
</gene>
<dbReference type="Pfam" id="PF18735">
    <property type="entry name" value="HEPN_RiboL-PSP"/>
    <property type="match status" value="1"/>
</dbReference>
<dbReference type="InterPro" id="IPR041519">
    <property type="entry name" value="HEPN_RiboL-PSP"/>
</dbReference>
<dbReference type="EMBL" id="FRAT01000015">
    <property type="protein sequence ID" value="SHL69902.1"/>
    <property type="molecule type" value="Genomic_DNA"/>
</dbReference>
<proteinExistence type="predicted"/>